<feature type="transmembrane region" description="Helical" evidence="1">
    <location>
        <begin position="168"/>
        <end position="191"/>
    </location>
</feature>
<feature type="transmembrane region" description="Helical" evidence="1">
    <location>
        <begin position="99"/>
        <end position="123"/>
    </location>
</feature>
<dbReference type="InterPro" id="IPR022294">
    <property type="entry name" value="ABC-transptr_permeasesu"/>
</dbReference>
<feature type="transmembrane region" description="Helical" evidence="1">
    <location>
        <begin position="220"/>
        <end position="240"/>
    </location>
</feature>
<keyword evidence="1" id="KW-1133">Transmembrane helix</keyword>
<feature type="transmembrane region" description="Helical" evidence="1">
    <location>
        <begin position="21"/>
        <end position="44"/>
    </location>
</feature>
<reference evidence="2" key="1">
    <citation type="submission" date="2019-11" db="EMBL/GenBank/DDBJ databases">
        <authorList>
            <person name="Feng L."/>
        </authorList>
    </citation>
    <scope>NUCLEOTIDE SEQUENCE</scope>
    <source>
        <strain evidence="2">CnexileLFYP112</strain>
    </source>
</reference>
<proteinExistence type="predicted"/>
<dbReference type="CDD" id="cd21808">
    <property type="entry name" value="ABC-2_lan_permease_MutG"/>
    <property type="match status" value="1"/>
</dbReference>
<protein>
    <submittedName>
        <fullName evidence="2">ABC-2 family transporter protein</fullName>
    </submittedName>
</protein>
<feature type="transmembrane region" description="Helical" evidence="1">
    <location>
        <begin position="135"/>
        <end position="156"/>
    </location>
</feature>
<dbReference type="NCBIfam" id="TIGR03733">
    <property type="entry name" value="lanti_perm_MutG"/>
    <property type="match status" value="1"/>
</dbReference>
<keyword evidence="1" id="KW-0812">Transmembrane</keyword>
<organism evidence="2">
    <name type="scientific">[Clostridium] nexile</name>
    <dbReference type="NCBI Taxonomy" id="29361"/>
    <lineage>
        <taxon>Bacteria</taxon>
        <taxon>Bacillati</taxon>
        <taxon>Bacillota</taxon>
        <taxon>Clostridia</taxon>
        <taxon>Lachnospirales</taxon>
        <taxon>Lachnospiraceae</taxon>
        <taxon>Tyzzerella</taxon>
    </lineage>
</organism>
<dbReference type="EMBL" id="CACRTG010000041">
    <property type="protein sequence ID" value="VYT35418.1"/>
    <property type="molecule type" value="Genomic_DNA"/>
</dbReference>
<sequence>MIELYHYIKSDFYKLRNSSFFLVHMLFPILGVGFVLLYAMVASVRDINKIAVFFQIFAIAYPFVISIVCEITAEQEIKAGQCQNILTLHSKTKAILSKYLLLIVFGLLAVLFSLLLLVVLLPMTGTKLSLTFPALLFPTMILWGSNMLLYVIYLILAFQLGRTVCIGVGAVGSLLAALLQTGLGTGLWFVIPYGFGVRLANYAFQFTTQVLNTISTELKFGIGMCGGMTVLFVIILLVWFSRYGGQYAND</sequence>
<accession>A0A6N2VZ55</accession>
<gene>
    <name evidence="2" type="ORF">CNLFYP112_03029</name>
</gene>
<feature type="transmembrane region" description="Helical" evidence="1">
    <location>
        <begin position="50"/>
        <end position="69"/>
    </location>
</feature>
<keyword evidence="1" id="KW-0472">Membrane</keyword>
<dbReference type="Pfam" id="PF12730">
    <property type="entry name" value="ABC2_membrane_4"/>
    <property type="match status" value="1"/>
</dbReference>
<name>A0A6N2VZ55_9FIRM</name>
<evidence type="ECO:0000313" key="2">
    <source>
        <dbReference type="EMBL" id="VYT35418.1"/>
    </source>
</evidence>
<dbReference type="AlphaFoldDB" id="A0A6N2VZ55"/>
<evidence type="ECO:0000256" key="1">
    <source>
        <dbReference type="SAM" id="Phobius"/>
    </source>
</evidence>